<feature type="region of interest" description="Disordered" evidence="1">
    <location>
        <begin position="1"/>
        <end position="33"/>
    </location>
</feature>
<evidence type="ECO:0000313" key="2">
    <source>
        <dbReference type="EMBL" id="KAK1417825.1"/>
    </source>
</evidence>
<sequence>MRCSTIQQPQSKAKPQLQVATDKTPNTAKKTKDNNYIKDGKAVSFVPSSITAEVNILCSELQTLKLLTKNYTVT</sequence>
<organism evidence="2 3">
    <name type="scientific">Tagetes erecta</name>
    <name type="common">African marigold</name>
    <dbReference type="NCBI Taxonomy" id="13708"/>
    <lineage>
        <taxon>Eukaryota</taxon>
        <taxon>Viridiplantae</taxon>
        <taxon>Streptophyta</taxon>
        <taxon>Embryophyta</taxon>
        <taxon>Tracheophyta</taxon>
        <taxon>Spermatophyta</taxon>
        <taxon>Magnoliopsida</taxon>
        <taxon>eudicotyledons</taxon>
        <taxon>Gunneridae</taxon>
        <taxon>Pentapetalae</taxon>
        <taxon>asterids</taxon>
        <taxon>campanulids</taxon>
        <taxon>Asterales</taxon>
        <taxon>Asteraceae</taxon>
        <taxon>Asteroideae</taxon>
        <taxon>Heliantheae alliance</taxon>
        <taxon>Tageteae</taxon>
        <taxon>Tagetes</taxon>
    </lineage>
</organism>
<comment type="caution">
    <text evidence="2">The sequence shown here is derived from an EMBL/GenBank/DDBJ whole genome shotgun (WGS) entry which is preliminary data.</text>
</comment>
<reference evidence="2" key="1">
    <citation type="journal article" date="2023" name="bioRxiv">
        <title>Improved chromosome-level genome assembly for marigold (Tagetes erecta).</title>
        <authorList>
            <person name="Jiang F."/>
            <person name="Yuan L."/>
            <person name="Wang S."/>
            <person name="Wang H."/>
            <person name="Xu D."/>
            <person name="Wang A."/>
            <person name="Fan W."/>
        </authorList>
    </citation>
    <scope>NUCLEOTIDE SEQUENCE</scope>
    <source>
        <strain evidence="2">WSJ</strain>
        <tissue evidence="2">Leaf</tissue>
    </source>
</reference>
<dbReference type="AlphaFoldDB" id="A0AAD8NIZ8"/>
<feature type="compositionally biased region" description="Polar residues" evidence="1">
    <location>
        <begin position="1"/>
        <end position="28"/>
    </location>
</feature>
<evidence type="ECO:0000256" key="1">
    <source>
        <dbReference type="SAM" id="MobiDB-lite"/>
    </source>
</evidence>
<evidence type="ECO:0000313" key="3">
    <source>
        <dbReference type="Proteomes" id="UP001229421"/>
    </source>
</evidence>
<dbReference type="EMBL" id="JAUHHV010000007">
    <property type="protein sequence ID" value="KAK1417825.1"/>
    <property type="molecule type" value="Genomic_DNA"/>
</dbReference>
<accession>A0AAD8NIZ8</accession>
<name>A0AAD8NIZ8_TARER</name>
<proteinExistence type="predicted"/>
<keyword evidence="3" id="KW-1185">Reference proteome</keyword>
<gene>
    <name evidence="2" type="ORF">QVD17_26959</name>
</gene>
<protein>
    <submittedName>
        <fullName evidence="2">Uncharacterized protein</fullName>
    </submittedName>
</protein>
<dbReference type="Proteomes" id="UP001229421">
    <property type="component" value="Unassembled WGS sequence"/>
</dbReference>